<feature type="domain" description="RRN6 helical bundle" evidence="3">
    <location>
        <begin position="631"/>
        <end position="752"/>
    </location>
</feature>
<dbReference type="GO" id="GO:0001179">
    <property type="term" value="F:RNA polymerase I general transcription initiation factor binding"/>
    <property type="evidence" value="ECO:0007669"/>
    <property type="project" value="TreeGrafter"/>
</dbReference>
<protein>
    <submittedName>
        <fullName evidence="4">HER209Cp</fullName>
    </submittedName>
</protein>
<organism evidence="4 5">
    <name type="scientific">Eremothecium sinecaudum</name>
    <dbReference type="NCBI Taxonomy" id="45286"/>
    <lineage>
        <taxon>Eukaryota</taxon>
        <taxon>Fungi</taxon>
        <taxon>Dikarya</taxon>
        <taxon>Ascomycota</taxon>
        <taxon>Saccharomycotina</taxon>
        <taxon>Saccharomycetes</taxon>
        <taxon>Saccharomycetales</taxon>
        <taxon>Saccharomycetaceae</taxon>
        <taxon>Eremothecium</taxon>
    </lineage>
</organism>
<reference evidence="4 5" key="1">
    <citation type="submission" date="2016-01" db="EMBL/GenBank/DDBJ databases">
        <title>Genome sequence of the yeast Holleya sinecauda.</title>
        <authorList>
            <person name="Dietrich F.S."/>
        </authorList>
    </citation>
    <scope>NUCLEOTIDE SEQUENCE [LARGE SCALE GENOMIC DNA]</scope>
    <source>
        <strain evidence="4 5">ATCC 58844</strain>
    </source>
</reference>
<dbReference type="InterPro" id="IPR048535">
    <property type="entry name" value="RRN6_beta-prop"/>
</dbReference>
<feature type="region of interest" description="Disordered" evidence="1">
    <location>
        <begin position="802"/>
        <end position="884"/>
    </location>
</feature>
<evidence type="ECO:0000259" key="2">
    <source>
        <dbReference type="Pfam" id="PF10214"/>
    </source>
</evidence>
<evidence type="ECO:0000256" key="1">
    <source>
        <dbReference type="SAM" id="MobiDB-lite"/>
    </source>
</evidence>
<dbReference type="InterPro" id="IPR048537">
    <property type="entry name" value="RRN6_HB"/>
</dbReference>
<feature type="domain" description="RRN6 beta-propeller" evidence="2">
    <location>
        <begin position="199"/>
        <end position="535"/>
    </location>
</feature>
<proteinExistence type="predicted"/>
<dbReference type="PANTHER" id="PTHR28221">
    <property type="entry name" value="RNA POLYMERASE I-SPECIFIC TRANSCRIPTION INITIATION FACTOR RRN6"/>
    <property type="match status" value="1"/>
</dbReference>
<evidence type="ECO:0000259" key="3">
    <source>
        <dbReference type="Pfam" id="PF20640"/>
    </source>
</evidence>
<dbReference type="RefSeq" id="XP_017988483.1">
    <property type="nucleotide sequence ID" value="XM_018132994.1"/>
</dbReference>
<dbReference type="InterPro" id="IPR019350">
    <property type="entry name" value="RNA_pol_I-sp_TIF_RRN6-like"/>
</dbReference>
<dbReference type="Pfam" id="PF20640">
    <property type="entry name" value="Rrn6_HB"/>
    <property type="match status" value="1"/>
</dbReference>
<dbReference type="AlphaFoldDB" id="A0A0X8HTZ6"/>
<feature type="compositionally biased region" description="Low complexity" evidence="1">
    <location>
        <begin position="818"/>
        <end position="837"/>
    </location>
</feature>
<dbReference type="PANTHER" id="PTHR28221:SF2">
    <property type="entry name" value="RNA POLYMERASE I-SPECIFIC TRANSCRIPTION INITIATION FACTOR RRN6"/>
    <property type="match status" value="1"/>
</dbReference>
<feature type="compositionally biased region" description="Basic residues" evidence="1">
    <location>
        <begin position="872"/>
        <end position="884"/>
    </location>
</feature>
<dbReference type="GO" id="GO:0042790">
    <property type="term" value="P:nucleolar large rRNA transcription by RNA polymerase I"/>
    <property type="evidence" value="ECO:0007669"/>
    <property type="project" value="TreeGrafter"/>
</dbReference>
<sequence>MAGEDSLLPQRDDIGIQLGIGISSSNLYVPADSRLSDEHKTQWIEGYMETGISNLRALRVVEGSQLLVTDANGPVGNAAAAAEHYLLSDELLDEDDDDPVNERELLLGATFNSSNAWNDILPELPQPFDVFRNVTIPQSSMYKVNFNKPVTNRAYVPKALISSLSKNDLPLGSQEEAEAEAEAANNERKHRDLGFKIVDPTRTQIFNIGSIQTAYDLRQDREGKQVIAFASGEANSVLNISLLCPQAQRVEVNEDKATIDNIITLQLHQNCQQLELFSSIKSIKIPKPSTALNRSSNSIFVLTEVCLLVIRILSIDYASGRINLQRLEPLEYTQFEQFPIVDVAMNPWNLDEFAIIDSKGNWCIGEIAKSKKKAIRLRLMRKYSGTIFDPEEVSNWKRIEWASNHTTLFLISRSSFIEMNYMEDWQLEVIQAKTWSRLQDYKRIGEDLGVLLTTKEVIFIKHDSYGVKRLLSWKHEWNSKDASLKFAVYENYHGREQVIYVALYSRMSPMVVSNHFWMKNNVFQASRTPHLLELPNISTGINCIVFPEYFETHESDDVFIPIYVRALKGSRIWRYLLSNKACKIYPVKEYDTLPHLEAVHGYITESCSKDEEELLSQVVAKFSDSLPNKQENYDSSIEYLKFQEYGYQLSEMMNKTIEGWKREEEEEEQTFKPASHVGNLSEITKGPGYFENVEEFSSLLQQFIEYYENHGITFNRLKTISKLLIKEPVDSFDILHSKLLQCWEPISDNAIPIAIEIIKYVALDSMAFYNLTKLKEIDPNVYGELSSTCQEVFDLWDEDEMSYPDTQTTQNQEDTALSSIRPSSSQIPPTIRSSQPSGQTLRSSLPDSMSPAFSLLSQQSQPIASNNSQSKTYKRKKRRVRGFG</sequence>
<dbReference type="GO" id="GO:0070860">
    <property type="term" value="C:RNA polymerase I core factor complex"/>
    <property type="evidence" value="ECO:0007669"/>
    <property type="project" value="TreeGrafter"/>
</dbReference>
<dbReference type="OrthoDB" id="4090074at2759"/>
<feature type="compositionally biased region" description="Polar residues" evidence="1">
    <location>
        <begin position="838"/>
        <end position="847"/>
    </location>
</feature>
<gene>
    <name evidence="4" type="ORF">AW171_hschr53439</name>
</gene>
<dbReference type="Proteomes" id="UP000243052">
    <property type="component" value="Chromosome v"/>
</dbReference>
<accession>A0A0X8HTZ6</accession>
<dbReference type="Pfam" id="PF10214">
    <property type="entry name" value="Rrn6_beta-prop"/>
    <property type="match status" value="1"/>
</dbReference>
<keyword evidence="5" id="KW-1185">Reference proteome</keyword>
<feature type="compositionally biased region" description="Polar residues" evidence="1">
    <location>
        <begin position="804"/>
        <end position="817"/>
    </location>
</feature>
<name>A0A0X8HTZ6_9SACH</name>
<feature type="compositionally biased region" description="Polar residues" evidence="1">
    <location>
        <begin position="855"/>
        <end position="871"/>
    </location>
</feature>
<dbReference type="EMBL" id="CP014245">
    <property type="protein sequence ID" value="AMD21487.1"/>
    <property type="molecule type" value="Genomic_DNA"/>
</dbReference>
<dbReference type="STRING" id="45286.A0A0X8HTZ6"/>
<evidence type="ECO:0000313" key="4">
    <source>
        <dbReference type="EMBL" id="AMD21487.1"/>
    </source>
</evidence>
<evidence type="ECO:0000313" key="5">
    <source>
        <dbReference type="Proteomes" id="UP000243052"/>
    </source>
</evidence>
<dbReference type="GO" id="GO:0001163">
    <property type="term" value="F:RNA polymerase I transcription regulatory region sequence-specific DNA binding"/>
    <property type="evidence" value="ECO:0007669"/>
    <property type="project" value="TreeGrafter"/>
</dbReference>
<dbReference type="GeneID" id="28724777"/>